<dbReference type="InterPro" id="IPR011012">
    <property type="entry name" value="Longin-like_dom_sf"/>
</dbReference>
<proteinExistence type="predicted"/>
<dbReference type="InterPro" id="IPR044783">
    <property type="entry name" value="PHYL"/>
</dbReference>
<protein>
    <recommendedName>
        <fullName evidence="5">Longin domain-containing protein</fullName>
    </recommendedName>
</protein>
<name>A0A8J4VNL1_9ROSI</name>
<dbReference type="PANTHER" id="PTHR47461">
    <property type="entry name" value="PHYTOLONGIN PHYL1.2"/>
    <property type="match status" value="1"/>
</dbReference>
<dbReference type="EMBL" id="JRKL02001435">
    <property type="protein sequence ID" value="KAF3964000.1"/>
    <property type="molecule type" value="Genomic_DNA"/>
</dbReference>
<evidence type="ECO:0000313" key="3">
    <source>
        <dbReference type="EMBL" id="KAF3964000.1"/>
    </source>
</evidence>
<keyword evidence="2" id="KW-0472">Membrane</keyword>
<reference evidence="3" key="1">
    <citation type="submission" date="2020-03" db="EMBL/GenBank/DDBJ databases">
        <title>Castanea mollissima Vanexum genome sequencing.</title>
        <authorList>
            <person name="Staton M."/>
        </authorList>
    </citation>
    <scope>NUCLEOTIDE SEQUENCE</scope>
    <source>
        <tissue evidence="3">Leaf</tissue>
    </source>
</reference>
<keyword evidence="2" id="KW-0812">Transmembrane</keyword>
<feature type="region of interest" description="Disordered" evidence="1">
    <location>
        <begin position="162"/>
        <end position="184"/>
    </location>
</feature>
<feature type="transmembrane region" description="Helical" evidence="2">
    <location>
        <begin position="285"/>
        <end position="305"/>
    </location>
</feature>
<evidence type="ECO:0000256" key="1">
    <source>
        <dbReference type="SAM" id="MobiDB-lite"/>
    </source>
</evidence>
<organism evidence="3 4">
    <name type="scientific">Castanea mollissima</name>
    <name type="common">Chinese chestnut</name>
    <dbReference type="NCBI Taxonomy" id="60419"/>
    <lineage>
        <taxon>Eukaryota</taxon>
        <taxon>Viridiplantae</taxon>
        <taxon>Streptophyta</taxon>
        <taxon>Embryophyta</taxon>
        <taxon>Tracheophyta</taxon>
        <taxon>Spermatophyta</taxon>
        <taxon>Magnoliopsida</taxon>
        <taxon>eudicotyledons</taxon>
        <taxon>Gunneridae</taxon>
        <taxon>Pentapetalae</taxon>
        <taxon>rosids</taxon>
        <taxon>fabids</taxon>
        <taxon>Fagales</taxon>
        <taxon>Fagaceae</taxon>
        <taxon>Castanea</taxon>
    </lineage>
</organism>
<dbReference type="OrthoDB" id="1918034at2759"/>
<gene>
    <name evidence="3" type="ORF">CMV_011668</name>
</gene>
<dbReference type="Proteomes" id="UP000737018">
    <property type="component" value="Unassembled WGS sequence"/>
</dbReference>
<comment type="caution">
    <text evidence="3">The sequence shown here is derived from an EMBL/GenBank/DDBJ whole genome shotgun (WGS) entry which is preliminary data.</text>
</comment>
<feature type="transmembrane region" description="Helical" evidence="2">
    <location>
        <begin position="225"/>
        <end position="246"/>
    </location>
</feature>
<sequence length="310" mass="35288">MITNPELIQYVCIAKGTTILSQFIREPDLESVALKCIEKTPTLHSMFTHTIRKRTYTFLIKDPFVYFAIFDENMEQSQEIWFLNRIKCAFEEVIESGALKGVHSFSPYCLQKECDPIFLEAMALDLRLLNSSGSESKDSRNPSMDSTKGMKVVMTPLLGAKPSKGLQKKKKRPGSEKANGDSKSGTLEKKVDVFDDVNGRDFSLPVQKVFANDRQKSKQIWRKHVWVVLLLDLFVCSVLFVIWLCICRGFKCVENLHFVTAEQWGHIYTTCAGIAIVKDMKACSLSILFFILFFILSPTLCYVVIESDAY</sequence>
<evidence type="ECO:0008006" key="5">
    <source>
        <dbReference type="Google" id="ProtNLM"/>
    </source>
</evidence>
<accession>A0A8J4VNL1</accession>
<dbReference type="GO" id="GO:0016020">
    <property type="term" value="C:membrane"/>
    <property type="evidence" value="ECO:0007669"/>
    <property type="project" value="InterPro"/>
</dbReference>
<evidence type="ECO:0000256" key="2">
    <source>
        <dbReference type="SAM" id="Phobius"/>
    </source>
</evidence>
<feature type="compositionally biased region" description="Basic and acidic residues" evidence="1">
    <location>
        <begin position="173"/>
        <end position="184"/>
    </location>
</feature>
<dbReference type="AlphaFoldDB" id="A0A8J4VNL1"/>
<evidence type="ECO:0000313" key="4">
    <source>
        <dbReference type="Proteomes" id="UP000737018"/>
    </source>
</evidence>
<dbReference type="SUPFAM" id="SSF64356">
    <property type="entry name" value="SNARE-like"/>
    <property type="match status" value="1"/>
</dbReference>
<keyword evidence="4" id="KW-1185">Reference proteome</keyword>
<dbReference type="PANTHER" id="PTHR47461:SF3">
    <property type="entry name" value="PHYTOLONGIN PHYL2.2"/>
    <property type="match status" value="1"/>
</dbReference>
<keyword evidence="2" id="KW-1133">Transmembrane helix</keyword>
<dbReference type="Gene3D" id="3.30.450.50">
    <property type="entry name" value="Longin domain"/>
    <property type="match status" value="1"/>
</dbReference>